<keyword evidence="2" id="KW-1185">Reference proteome</keyword>
<accession>A0A0D0C968</accession>
<dbReference type="InParanoid" id="A0A0D0C968"/>
<reference evidence="2" key="2">
    <citation type="submission" date="2015-01" db="EMBL/GenBank/DDBJ databases">
        <title>Evolutionary Origins and Diversification of the Mycorrhizal Mutualists.</title>
        <authorList>
            <consortium name="DOE Joint Genome Institute"/>
            <consortium name="Mycorrhizal Genomics Consortium"/>
            <person name="Kohler A."/>
            <person name="Kuo A."/>
            <person name="Nagy L.G."/>
            <person name="Floudas D."/>
            <person name="Copeland A."/>
            <person name="Barry K.W."/>
            <person name="Cichocki N."/>
            <person name="Veneault-Fourrey C."/>
            <person name="LaButti K."/>
            <person name="Lindquist E.A."/>
            <person name="Lipzen A."/>
            <person name="Lundell T."/>
            <person name="Morin E."/>
            <person name="Murat C."/>
            <person name="Riley R."/>
            <person name="Ohm R."/>
            <person name="Sun H."/>
            <person name="Tunlid A."/>
            <person name="Henrissat B."/>
            <person name="Grigoriev I.V."/>
            <person name="Hibbett D.S."/>
            <person name="Martin F."/>
        </authorList>
    </citation>
    <scope>NUCLEOTIDE SEQUENCE [LARGE SCALE GENOMIC DNA]</scope>
    <source>
        <strain evidence="2">Ve08.2h10</strain>
    </source>
</reference>
<name>A0A0D0C968_9AGAM</name>
<evidence type="ECO:0000313" key="1">
    <source>
        <dbReference type="EMBL" id="KIK72203.1"/>
    </source>
</evidence>
<dbReference type="EMBL" id="KN831109">
    <property type="protein sequence ID" value="KIK72203.1"/>
    <property type="molecule type" value="Genomic_DNA"/>
</dbReference>
<reference evidence="1 2" key="1">
    <citation type="submission" date="2014-04" db="EMBL/GenBank/DDBJ databases">
        <authorList>
            <consortium name="DOE Joint Genome Institute"/>
            <person name="Kuo A."/>
            <person name="Kohler A."/>
            <person name="Jargeat P."/>
            <person name="Nagy L.G."/>
            <person name="Floudas D."/>
            <person name="Copeland A."/>
            <person name="Barry K.W."/>
            <person name="Cichocki N."/>
            <person name="Veneault-Fourrey C."/>
            <person name="LaButti K."/>
            <person name="Lindquist E.A."/>
            <person name="Lipzen A."/>
            <person name="Lundell T."/>
            <person name="Morin E."/>
            <person name="Murat C."/>
            <person name="Sun H."/>
            <person name="Tunlid A."/>
            <person name="Henrissat B."/>
            <person name="Grigoriev I.V."/>
            <person name="Hibbett D.S."/>
            <person name="Martin F."/>
            <person name="Nordberg H.P."/>
            <person name="Cantor M.N."/>
            <person name="Hua S.X."/>
        </authorList>
    </citation>
    <scope>NUCLEOTIDE SEQUENCE [LARGE SCALE GENOMIC DNA]</scope>
    <source>
        <strain evidence="1 2">Ve08.2h10</strain>
    </source>
</reference>
<gene>
    <name evidence="1" type="ORF">PAXRUDRAFT_22270</name>
</gene>
<proteinExistence type="predicted"/>
<dbReference type="HOGENOM" id="CLU_2758560_0_0_1"/>
<dbReference type="Proteomes" id="UP000054538">
    <property type="component" value="Unassembled WGS sequence"/>
</dbReference>
<protein>
    <submittedName>
        <fullName evidence="1">Uncharacterized protein</fullName>
    </submittedName>
</protein>
<sequence length="70" mass="7943">MSTRELWLLGQSHADDTFGEFDLLHEKRSQAKSLWMTLRNVNEVHSWVDVQQSNQSTASGSVAERSAPKI</sequence>
<dbReference type="AlphaFoldDB" id="A0A0D0C968"/>
<evidence type="ECO:0000313" key="2">
    <source>
        <dbReference type="Proteomes" id="UP000054538"/>
    </source>
</evidence>
<organism evidence="1 2">
    <name type="scientific">Paxillus rubicundulus Ve08.2h10</name>
    <dbReference type="NCBI Taxonomy" id="930991"/>
    <lineage>
        <taxon>Eukaryota</taxon>
        <taxon>Fungi</taxon>
        <taxon>Dikarya</taxon>
        <taxon>Basidiomycota</taxon>
        <taxon>Agaricomycotina</taxon>
        <taxon>Agaricomycetes</taxon>
        <taxon>Agaricomycetidae</taxon>
        <taxon>Boletales</taxon>
        <taxon>Paxilineae</taxon>
        <taxon>Paxillaceae</taxon>
        <taxon>Paxillus</taxon>
    </lineage>
</organism>